<comment type="caution">
    <text evidence="1">The sequence shown here is derived from an EMBL/GenBank/DDBJ whole genome shotgun (WGS) entry which is preliminary data.</text>
</comment>
<sequence>MLTNEDTCEKNKKRIKKLKDSSSHTTNSSSFRSALSLQVSLPSSRVNLSESISSLPKSSTLILNHYSQGHMIFTIAYSEAIFRHNSRPFLHG</sequence>
<dbReference type="Proteomes" id="UP000091857">
    <property type="component" value="Chromosome 10"/>
</dbReference>
<organism evidence="1 2">
    <name type="scientific">Manihot esculenta</name>
    <name type="common">Cassava</name>
    <name type="synonym">Jatropha manihot</name>
    <dbReference type="NCBI Taxonomy" id="3983"/>
    <lineage>
        <taxon>Eukaryota</taxon>
        <taxon>Viridiplantae</taxon>
        <taxon>Streptophyta</taxon>
        <taxon>Embryophyta</taxon>
        <taxon>Tracheophyta</taxon>
        <taxon>Spermatophyta</taxon>
        <taxon>Magnoliopsida</taxon>
        <taxon>eudicotyledons</taxon>
        <taxon>Gunneridae</taxon>
        <taxon>Pentapetalae</taxon>
        <taxon>rosids</taxon>
        <taxon>fabids</taxon>
        <taxon>Malpighiales</taxon>
        <taxon>Euphorbiaceae</taxon>
        <taxon>Crotonoideae</taxon>
        <taxon>Manihoteae</taxon>
        <taxon>Manihot</taxon>
    </lineage>
</organism>
<keyword evidence="2" id="KW-1185">Reference proteome</keyword>
<protein>
    <submittedName>
        <fullName evidence="1">Uncharacterized protein</fullName>
    </submittedName>
</protein>
<dbReference type="EMBL" id="CM004396">
    <property type="protein sequence ID" value="KAG8646305.1"/>
    <property type="molecule type" value="Genomic_DNA"/>
</dbReference>
<accession>A0ACB7H274</accession>
<reference evidence="2" key="1">
    <citation type="journal article" date="2016" name="Nat. Biotechnol.">
        <title>Sequencing wild and cultivated cassava and related species reveals extensive interspecific hybridization and genetic diversity.</title>
        <authorList>
            <person name="Bredeson J.V."/>
            <person name="Lyons J.B."/>
            <person name="Prochnik S.E."/>
            <person name="Wu G.A."/>
            <person name="Ha C.M."/>
            <person name="Edsinger-Gonzales E."/>
            <person name="Grimwood J."/>
            <person name="Schmutz J."/>
            <person name="Rabbi I.Y."/>
            <person name="Egesi C."/>
            <person name="Nauluvula P."/>
            <person name="Lebot V."/>
            <person name="Ndunguru J."/>
            <person name="Mkamilo G."/>
            <person name="Bart R.S."/>
            <person name="Setter T.L."/>
            <person name="Gleadow R.M."/>
            <person name="Kulakow P."/>
            <person name="Ferguson M.E."/>
            <person name="Rounsley S."/>
            <person name="Rokhsar D.S."/>
        </authorList>
    </citation>
    <scope>NUCLEOTIDE SEQUENCE [LARGE SCALE GENOMIC DNA]</scope>
    <source>
        <strain evidence="2">cv. AM560-2</strain>
    </source>
</reference>
<evidence type="ECO:0000313" key="1">
    <source>
        <dbReference type="EMBL" id="KAG8646305.1"/>
    </source>
</evidence>
<evidence type="ECO:0000313" key="2">
    <source>
        <dbReference type="Proteomes" id="UP000091857"/>
    </source>
</evidence>
<name>A0ACB7H274_MANES</name>
<proteinExistence type="predicted"/>
<gene>
    <name evidence="1" type="ORF">MANES_10G141750v8</name>
</gene>